<evidence type="ECO:0000256" key="3">
    <source>
        <dbReference type="SAM" id="MobiDB-lite"/>
    </source>
</evidence>
<keyword evidence="1" id="KW-0285">Flavoprotein</keyword>
<dbReference type="InterPro" id="IPR029039">
    <property type="entry name" value="Flavoprotein-like_sf"/>
</dbReference>
<evidence type="ECO:0000259" key="4">
    <source>
        <dbReference type="Pfam" id="PF12682"/>
    </source>
</evidence>
<feature type="region of interest" description="Disordered" evidence="3">
    <location>
        <begin position="1"/>
        <end position="33"/>
    </location>
</feature>
<dbReference type="InterPro" id="IPR008254">
    <property type="entry name" value="Flavodoxin/NO_synth"/>
</dbReference>
<evidence type="ECO:0000313" key="5">
    <source>
        <dbReference type="EMBL" id="MTE01931.1"/>
    </source>
</evidence>
<dbReference type="EMBL" id="WMBT01000020">
    <property type="protein sequence ID" value="MTE01931.1"/>
    <property type="molecule type" value="Genomic_DNA"/>
</dbReference>
<dbReference type="Gene3D" id="3.40.50.360">
    <property type="match status" value="1"/>
</dbReference>
<reference evidence="5 6" key="1">
    <citation type="submission" date="2019-11" db="EMBL/GenBank/DDBJ databases">
        <authorList>
            <person name="Lang L."/>
        </authorList>
    </citation>
    <scope>NUCLEOTIDE SEQUENCE [LARGE SCALE GENOMIC DNA]</scope>
    <source>
        <strain evidence="5 6">YIM 132242</strain>
    </source>
</reference>
<dbReference type="Proteomes" id="UP000481417">
    <property type="component" value="Unassembled WGS sequence"/>
</dbReference>
<sequence>MADERTITRATASGRRSCHWTQPVSPSQPPPSKRKAVVAALSFSCRGRATRGCWEALCPDVSGPKQSNYARAILGPMTTRRWSHGPRGCEQGGALPLAETIPGLGGYETVFLGFPVLGVDLPTVMASFLQRNDLAGKTVVPFVTRGDYGTGDALACNLAPAAQFLD</sequence>
<feature type="domain" description="Flavodoxin-like" evidence="4">
    <location>
        <begin position="105"/>
        <end position="153"/>
    </location>
</feature>
<keyword evidence="2" id="KW-0288">FMN</keyword>
<protein>
    <recommendedName>
        <fullName evidence="4">Flavodoxin-like domain-containing protein</fullName>
    </recommendedName>
</protein>
<evidence type="ECO:0000313" key="6">
    <source>
        <dbReference type="Proteomes" id="UP000481417"/>
    </source>
</evidence>
<evidence type="ECO:0000256" key="2">
    <source>
        <dbReference type="ARBA" id="ARBA00022643"/>
    </source>
</evidence>
<dbReference type="GO" id="GO:0010181">
    <property type="term" value="F:FMN binding"/>
    <property type="evidence" value="ECO:0007669"/>
    <property type="project" value="InterPro"/>
</dbReference>
<accession>A0A6L6HUH9</accession>
<evidence type="ECO:0000256" key="1">
    <source>
        <dbReference type="ARBA" id="ARBA00022630"/>
    </source>
</evidence>
<dbReference type="RefSeq" id="WP_154766004.1">
    <property type="nucleotide sequence ID" value="NZ_WMBT01000020.1"/>
</dbReference>
<dbReference type="AlphaFoldDB" id="A0A6L6HUH9"/>
<dbReference type="SUPFAM" id="SSF52218">
    <property type="entry name" value="Flavoproteins"/>
    <property type="match status" value="1"/>
</dbReference>
<organism evidence="5 6">
    <name type="scientific">Paracoccus lichenicola</name>
    <dbReference type="NCBI Taxonomy" id="2665644"/>
    <lineage>
        <taxon>Bacteria</taxon>
        <taxon>Pseudomonadati</taxon>
        <taxon>Pseudomonadota</taxon>
        <taxon>Alphaproteobacteria</taxon>
        <taxon>Rhodobacterales</taxon>
        <taxon>Paracoccaceae</taxon>
        <taxon>Paracoccus</taxon>
    </lineage>
</organism>
<dbReference type="Pfam" id="PF12682">
    <property type="entry name" value="Flavodoxin_4"/>
    <property type="match status" value="1"/>
</dbReference>
<keyword evidence="6" id="KW-1185">Reference proteome</keyword>
<proteinExistence type="predicted"/>
<gene>
    <name evidence="5" type="ORF">GIY56_16700</name>
</gene>
<comment type="caution">
    <text evidence="5">The sequence shown here is derived from an EMBL/GenBank/DDBJ whole genome shotgun (WGS) entry which is preliminary data.</text>
</comment>
<name>A0A6L6HUH9_9RHOB</name>